<protein>
    <recommendedName>
        <fullName evidence="6">Protein kinase domain-containing protein</fullName>
    </recommendedName>
</protein>
<keyword evidence="5" id="KW-0812">Transmembrane</keyword>
<dbReference type="PROSITE" id="PS00678">
    <property type="entry name" value="WD_REPEATS_1"/>
    <property type="match status" value="2"/>
</dbReference>
<dbReference type="SUPFAM" id="SSF56112">
    <property type="entry name" value="Protein kinase-like (PK-like)"/>
    <property type="match status" value="1"/>
</dbReference>
<dbReference type="Pfam" id="PF08662">
    <property type="entry name" value="eIF2A"/>
    <property type="match status" value="1"/>
</dbReference>
<feature type="repeat" description="WD" evidence="3">
    <location>
        <begin position="479"/>
        <end position="526"/>
    </location>
</feature>
<feature type="transmembrane region" description="Helical" evidence="5">
    <location>
        <begin position="362"/>
        <end position="386"/>
    </location>
</feature>
<evidence type="ECO:0000313" key="8">
    <source>
        <dbReference type="Proteomes" id="UP000654345"/>
    </source>
</evidence>
<dbReference type="SUPFAM" id="SSF50978">
    <property type="entry name" value="WD40 repeat-like"/>
    <property type="match status" value="1"/>
</dbReference>
<dbReference type="InterPro" id="IPR017441">
    <property type="entry name" value="Protein_kinase_ATP_BS"/>
</dbReference>
<keyword evidence="5" id="KW-1133">Transmembrane helix</keyword>
<evidence type="ECO:0000256" key="1">
    <source>
        <dbReference type="ARBA" id="ARBA00022574"/>
    </source>
</evidence>
<dbReference type="InterPro" id="IPR013979">
    <property type="entry name" value="TIF_beta_prop-like"/>
</dbReference>
<dbReference type="PROSITE" id="PS50082">
    <property type="entry name" value="WD_REPEATS_2"/>
    <property type="match status" value="6"/>
</dbReference>
<dbReference type="InterPro" id="IPR015943">
    <property type="entry name" value="WD40/YVTN_repeat-like_dom_sf"/>
</dbReference>
<proteinExistence type="predicted"/>
<dbReference type="Gene3D" id="3.30.200.20">
    <property type="entry name" value="Phosphorylase Kinase, domain 1"/>
    <property type="match status" value="1"/>
</dbReference>
<dbReference type="SMART" id="SM00320">
    <property type="entry name" value="WD40"/>
    <property type="match status" value="7"/>
</dbReference>
<dbReference type="Proteomes" id="UP000654345">
    <property type="component" value="Unassembled WGS sequence"/>
</dbReference>
<dbReference type="InterPro" id="IPR000719">
    <property type="entry name" value="Prot_kinase_dom"/>
</dbReference>
<dbReference type="PRINTS" id="PR00320">
    <property type="entry name" value="GPROTEINBRPT"/>
</dbReference>
<dbReference type="InterPro" id="IPR050505">
    <property type="entry name" value="WDR55/POC1"/>
</dbReference>
<organism evidence="7 8">
    <name type="scientific">Ktedonobacter robiniae</name>
    <dbReference type="NCBI Taxonomy" id="2778365"/>
    <lineage>
        <taxon>Bacteria</taxon>
        <taxon>Bacillati</taxon>
        <taxon>Chloroflexota</taxon>
        <taxon>Ktedonobacteria</taxon>
        <taxon>Ktedonobacterales</taxon>
        <taxon>Ktedonobacteraceae</taxon>
        <taxon>Ktedonobacter</taxon>
    </lineage>
</organism>
<keyword evidence="4" id="KW-0067">ATP-binding</keyword>
<dbReference type="InterPro" id="IPR019775">
    <property type="entry name" value="WD40_repeat_CS"/>
</dbReference>
<evidence type="ECO:0000256" key="2">
    <source>
        <dbReference type="ARBA" id="ARBA00022737"/>
    </source>
</evidence>
<keyword evidence="4" id="KW-0547">Nucleotide-binding</keyword>
<dbReference type="InterPro" id="IPR001680">
    <property type="entry name" value="WD40_rpt"/>
</dbReference>
<dbReference type="Pfam" id="PF00069">
    <property type="entry name" value="Pkinase"/>
    <property type="match status" value="1"/>
</dbReference>
<dbReference type="Gene3D" id="1.10.510.10">
    <property type="entry name" value="Transferase(Phosphotransferase) domain 1"/>
    <property type="match status" value="1"/>
</dbReference>
<evidence type="ECO:0000259" key="6">
    <source>
        <dbReference type="PROSITE" id="PS50011"/>
    </source>
</evidence>
<dbReference type="RefSeq" id="WP_201372595.1">
    <property type="nucleotide sequence ID" value="NZ_BNJG01000002.1"/>
</dbReference>
<feature type="repeat" description="WD" evidence="3">
    <location>
        <begin position="395"/>
        <end position="436"/>
    </location>
</feature>
<keyword evidence="2" id="KW-0677">Repeat</keyword>
<feature type="binding site" evidence="4">
    <location>
        <position position="77"/>
    </location>
    <ligand>
        <name>ATP</name>
        <dbReference type="ChEBI" id="CHEBI:30616"/>
    </ligand>
</feature>
<dbReference type="InterPro" id="IPR020472">
    <property type="entry name" value="WD40_PAC1"/>
</dbReference>
<reference evidence="7 8" key="1">
    <citation type="journal article" date="2021" name="Int. J. Syst. Evol. Microbiol.">
        <title>Reticulibacter mediterranei gen. nov., sp. nov., within the new family Reticulibacteraceae fam. nov., and Ktedonospora formicarum gen. nov., sp. nov., Ktedonobacter robiniae sp. nov., Dictyobacter formicarum sp. nov. and Dictyobacter arantiisoli sp. nov., belonging to the class Ktedonobacteria.</title>
        <authorList>
            <person name="Yabe S."/>
            <person name="Zheng Y."/>
            <person name="Wang C.M."/>
            <person name="Sakai Y."/>
            <person name="Abe K."/>
            <person name="Yokota A."/>
            <person name="Donadio S."/>
            <person name="Cavaletti L."/>
            <person name="Monciardini P."/>
        </authorList>
    </citation>
    <scope>NUCLEOTIDE SEQUENCE [LARGE SCALE GENOMIC DNA]</scope>
    <source>
        <strain evidence="7 8">SOSP1-30</strain>
    </source>
</reference>
<evidence type="ECO:0000256" key="3">
    <source>
        <dbReference type="PROSITE-ProRule" id="PRU00221"/>
    </source>
</evidence>
<name>A0ABQ3UTI5_9CHLR</name>
<feature type="repeat" description="WD" evidence="3">
    <location>
        <begin position="437"/>
        <end position="478"/>
    </location>
</feature>
<dbReference type="InterPro" id="IPR036322">
    <property type="entry name" value="WD40_repeat_dom_sf"/>
</dbReference>
<dbReference type="CDD" id="cd00200">
    <property type="entry name" value="WD40"/>
    <property type="match status" value="1"/>
</dbReference>
<keyword evidence="8" id="KW-1185">Reference proteome</keyword>
<dbReference type="PROSITE" id="PS00107">
    <property type="entry name" value="PROTEIN_KINASE_ATP"/>
    <property type="match status" value="1"/>
</dbReference>
<dbReference type="EMBL" id="BNJG01000002">
    <property type="protein sequence ID" value="GHO55996.1"/>
    <property type="molecule type" value="Genomic_DNA"/>
</dbReference>
<sequence length="696" mass="75813">MISTLFCSVCGAANESTHPHCFSCGQLLATEEEKTETQDEALLHGRYQLDVFLGSGGFSAVYRARDMHENGRAVAIKQINLQGLSAEEAIEATDTFNREVSVLSTLSHPQVPLIYDHFSDRNHWYLVLEYIAGQTLETYLTTCQTQGKRLQIKEILALASQLCTVLEYLHTRQPPLIYRDLKPSNIMRTPTGNFYLIDFGVARRYRSGQAQDTQRLGSPGYAAPEQYGRAQTTPQTDIYSLGVLLHQVLSGEDPSSNSQGLSPLRLNGLPGSKELGMLVTWMLVPNPAERPSSARIVASELDRIKQLIAMSNTGHIWLPPVSQVYSAPDSPQLQLQHLPQVPTPPARPMPPRLLKHPTRRRVLIGLGALAVGVGVGAVAEIIHLAGPSLHPIYTYQGNSDDVTDVAWSPDGKRIASASYDHTVRVWEAADGRDALIYRQHADTVTAIAWSLDGKRITSASADTTVQIWDATTGRNMLTYRGHTEKVNAVAWSPDGKRIVSGSGDVSGHDEGIVQVWDSTTGETILTSREHTSAVSAVAWSPDGKRIAVGFIDDNGVDIWDAVTGKKVSIYERESPLLQTQGWASVGVNAVAWSPNSKHIAVGFVDETVQVWDTTTGGTVSTYEGHSAPVMAITWSPDGRNIASATSFDDTVHVWNVATGKQILAYPGQPMDTVAWSPDGQRIACGVNAMVQIWNAP</sequence>
<keyword evidence="5" id="KW-0472">Membrane</keyword>
<evidence type="ECO:0000313" key="7">
    <source>
        <dbReference type="EMBL" id="GHO55996.1"/>
    </source>
</evidence>
<keyword evidence="1 3" id="KW-0853">WD repeat</keyword>
<evidence type="ECO:0000256" key="4">
    <source>
        <dbReference type="PROSITE-ProRule" id="PRU10141"/>
    </source>
</evidence>
<feature type="repeat" description="WD" evidence="3">
    <location>
        <begin position="622"/>
        <end position="664"/>
    </location>
</feature>
<accession>A0ABQ3UTI5</accession>
<feature type="domain" description="Protein kinase" evidence="6">
    <location>
        <begin position="47"/>
        <end position="318"/>
    </location>
</feature>
<dbReference type="Gene3D" id="2.130.10.10">
    <property type="entry name" value="YVTN repeat-like/Quinoprotein amine dehydrogenase"/>
    <property type="match status" value="3"/>
</dbReference>
<dbReference type="PANTHER" id="PTHR44019:SF8">
    <property type="entry name" value="POC1 CENTRIOLAR PROTEIN HOMOLOG"/>
    <property type="match status" value="1"/>
</dbReference>
<dbReference type="Pfam" id="PF00400">
    <property type="entry name" value="WD40"/>
    <property type="match status" value="4"/>
</dbReference>
<dbReference type="PROSITE" id="PS50011">
    <property type="entry name" value="PROTEIN_KINASE_DOM"/>
    <property type="match status" value="1"/>
</dbReference>
<dbReference type="CDD" id="cd14014">
    <property type="entry name" value="STKc_PknB_like"/>
    <property type="match status" value="1"/>
</dbReference>
<feature type="repeat" description="WD" evidence="3">
    <location>
        <begin position="527"/>
        <end position="569"/>
    </location>
</feature>
<evidence type="ECO:0000256" key="5">
    <source>
        <dbReference type="SAM" id="Phobius"/>
    </source>
</evidence>
<comment type="caution">
    <text evidence="7">The sequence shown here is derived from an EMBL/GenBank/DDBJ whole genome shotgun (WGS) entry which is preliminary data.</text>
</comment>
<gene>
    <name evidence="7" type="ORF">KSB_44710</name>
</gene>
<dbReference type="PANTHER" id="PTHR44019">
    <property type="entry name" value="WD REPEAT-CONTAINING PROTEIN 55"/>
    <property type="match status" value="1"/>
</dbReference>
<dbReference type="PROSITE" id="PS50294">
    <property type="entry name" value="WD_REPEATS_REGION"/>
    <property type="match status" value="4"/>
</dbReference>
<dbReference type="InterPro" id="IPR011009">
    <property type="entry name" value="Kinase-like_dom_sf"/>
</dbReference>
<feature type="repeat" description="WD" evidence="3">
    <location>
        <begin position="587"/>
        <end position="621"/>
    </location>
</feature>
<dbReference type="SMART" id="SM00220">
    <property type="entry name" value="S_TKc"/>
    <property type="match status" value="1"/>
</dbReference>